<evidence type="ECO:0000256" key="1">
    <source>
        <dbReference type="ARBA" id="ARBA00006974"/>
    </source>
</evidence>
<proteinExistence type="inferred from homology"/>
<dbReference type="Pfam" id="PF02519">
    <property type="entry name" value="Auxin_inducible"/>
    <property type="match status" value="4"/>
</dbReference>
<evidence type="ECO:0000313" key="2">
    <source>
        <dbReference type="EMBL" id="WVZ65753.1"/>
    </source>
</evidence>
<dbReference type="PANTHER" id="PTHR31175:SF112">
    <property type="entry name" value="SAUR55-AUXIN-RESPONSIVE SAUR FAMILY MEMBER"/>
    <property type="match status" value="1"/>
</dbReference>
<dbReference type="GO" id="GO:0009733">
    <property type="term" value="P:response to auxin"/>
    <property type="evidence" value="ECO:0007669"/>
    <property type="project" value="InterPro"/>
</dbReference>
<organism evidence="2 3">
    <name type="scientific">Paspalum notatum var. saurae</name>
    <dbReference type="NCBI Taxonomy" id="547442"/>
    <lineage>
        <taxon>Eukaryota</taxon>
        <taxon>Viridiplantae</taxon>
        <taxon>Streptophyta</taxon>
        <taxon>Embryophyta</taxon>
        <taxon>Tracheophyta</taxon>
        <taxon>Spermatophyta</taxon>
        <taxon>Magnoliopsida</taxon>
        <taxon>Liliopsida</taxon>
        <taxon>Poales</taxon>
        <taxon>Poaceae</taxon>
        <taxon>PACMAD clade</taxon>
        <taxon>Panicoideae</taxon>
        <taxon>Andropogonodae</taxon>
        <taxon>Paspaleae</taxon>
        <taxon>Paspalinae</taxon>
        <taxon>Paspalum</taxon>
    </lineage>
</organism>
<accession>A0AAQ3T2F3</accession>
<dbReference type="Proteomes" id="UP001341281">
    <property type="component" value="Chromosome 03"/>
</dbReference>
<gene>
    <name evidence="2" type="ORF">U9M48_015068</name>
</gene>
<sequence>MGVPRYASGTSNRLPSEVYIAQWPLPATEAQRSSTSFAIPQVSRFLPITAVLRHFLAKKVETESAMISAKRLAQMARKWQRMAALARKRLMPTPAKEAAGSSCSTSSVACKGHYVVYSADGRRFEVPVVYLSTTVFSELLSMSQEEFGFAGDGGKITLPCDAAAMEYVMLLLRREVSKEVERAFLSSMARPCRYGNGLTKPMGLASTSKLSLNTTRFCYQTSELLATKAEEENMVSAKRLVQMAKKWQRMAALARKRIALTPAKEAEGSSCSTSSVASKGHCVVYSADGRRFEVPLAYLGTAIFGVLLSMSQEEFGFAGDDGRITLPCDAAMMEYVMCLLRRDASEEVVMAFVSSMVTPCHCGHRLAQSMGVSQQVAGHCTVYTADGRRFEIPLAYLSSTAFPELLRMAEEEFGFTGNGRITLPCTAAVVEYMICLLRRNASEEVEKAFLSSVVMPCQHLSYTVPPVWQGIAMELRKAASTSSDAFLLSKHMTYSITAASQGSVILPSSPSNPNSSCERLRSSPKIAVPSGISNRLPSAEYTTQWPFPATDEVLHGDSSSSLAGASRLAQLARKWQRVKTDTGETTTCCTTSSVADKGHCAMYTADGTRFEVPLAYLGTAVFSELLRMSQEEFGFTRDSKITLPCDAAVLEYVMCLLSRNASEEVAKAFLSSVVVPCQHPSNTVPPVVLHQQFA</sequence>
<comment type="similarity">
    <text evidence="1">Belongs to the ARG7 family.</text>
</comment>
<dbReference type="AlphaFoldDB" id="A0AAQ3T2F3"/>
<evidence type="ECO:0008006" key="4">
    <source>
        <dbReference type="Google" id="ProtNLM"/>
    </source>
</evidence>
<evidence type="ECO:0000313" key="3">
    <source>
        <dbReference type="Proteomes" id="UP001341281"/>
    </source>
</evidence>
<dbReference type="PANTHER" id="PTHR31175">
    <property type="entry name" value="AUXIN-RESPONSIVE FAMILY PROTEIN"/>
    <property type="match status" value="1"/>
</dbReference>
<feature type="non-terminal residue" evidence="2">
    <location>
        <position position="694"/>
    </location>
</feature>
<dbReference type="EMBL" id="CP144747">
    <property type="protein sequence ID" value="WVZ65753.1"/>
    <property type="molecule type" value="Genomic_DNA"/>
</dbReference>
<name>A0AAQ3T2F3_PASNO</name>
<protein>
    <recommendedName>
        <fullName evidence="4">Auxin-responsive protein SAUR36</fullName>
    </recommendedName>
</protein>
<reference evidence="2 3" key="1">
    <citation type="submission" date="2024-02" db="EMBL/GenBank/DDBJ databases">
        <title>High-quality chromosome-scale genome assembly of Pensacola bahiagrass (Paspalum notatum Flugge var. saurae).</title>
        <authorList>
            <person name="Vega J.M."/>
            <person name="Podio M."/>
            <person name="Orjuela J."/>
            <person name="Siena L.A."/>
            <person name="Pessino S.C."/>
            <person name="Combes M.C."/>
            <person name="Mariac C."/>
            <person name="Albertini E."/>
            <person name="Pupilli F."/>
            <person name="Ortiz J.P.A."/>
            <person name="Leblanc O."/>
        </authorList>
    </citation>
    <scope>NUCLEOTIDE SEQUENCE [LARGE SCALE GENOMIC DNA]</scope>
    <source>
        <strain evidence="2">R1</strain>
        <tissue evidence="2">Leaf</tissue>
    </source>
</reference>
<dbReference type="InterPro" id="IPR003676">
    <property type="entry name" value="SAUR_fam"/>
</dbReference>
<keyword evidence="3" id="KW-1185">Reference proteome</keyword>